<keyword evidence="6 9" id="KW-0812">Transmembrane</keyword>
<evidence type="ECO:0000256" key="10">
    <source>
        <dbReference type="SAM" id="Phobius"/>
    </source>
</evidence>
<evidence type="ECO:0000313" key="13">
    <source>
        <dbReference type="Proteomes" id="UP001064933"/>
    </source>
</evidence>
<dbReference type="PROSITE" id="PS00874">
    <property type="entry name" value="T2SP_F"/>
    <property type="match status" value="1"/>
</dbReference>
<evidence type="ECO:0000259" key="11">
    <source>
        <dbReference type="Pfam" id="PF00482"/>
    </source>
</evidence>
<keyword evidence="8 10" id="KW-0472">Membrane</keyword>
<accession>A0ABY6AS60</accession>
<dbReference type="Proteomes" id="UP001064933">
    <property type="component" value="Chromosome"/>
</dbReference>
<dbReference type="Gene3D" id="1.20.81.30">
    <property type="entry name" value="Type II secretion system (T2SS), domain F"/>
    <property type="match status" value="2"/>
</dbReference>
<name>A0ABY6AS60_9BURK</name>
<feature type="transmembrane region" description="Helical" evidence="10">
    <location>
        <begin position="156"/>
        <end position="182"/>
    </location>
</feature>
<feature type="transmembrane region" description="Helical" evidence="10">
    <location>
        <begin position="210"/>
        <end position="232"/>
    </location>
</feature>
<evidence type="ECO:0000256" key="7">
    <source>
        <dbReference type="ARBA" id="ARBA00022989"/>
    </source>
</evidence>
<evidence type="ECO:0000256" key="6">
    <source>
        <dbReference type="ARBA" id="ARBA00022692"/>
    </source>
</evidence>
<evidence type="ECO:0000256" key="1">
    <source>
        <dbReference type="ARBA" id="ARBA00004429"/>
    </source>
</evidence>
<reference evidence="12" key="1">
    <citation type="submission" date="2022-10" db="EMBL/GenBank/DDBJ databases">
        <title>Characterization and whole genome sequencing of a new Roseateles species, isolated from fresh water.</title>
        <authorList>
            <person name="Guliayeva D.Y."/>
            <person name="Akhremchuk A.E."/>
            <person name="Sikolenko M.A."/>
            <person name="Valentovich L.N."/>
            <person name="Sidarenka A.V."/>
        </authorList>
    </citation>
    <scope>NUCLEOTIDE SEQUENCE</scope>
    <source>
        <strain evidence="12">BIM B-1768</strain>
    </source>
</reference>
<keyword evidence="4" id="KW-1003">Cell membrane</keyword>
<evidence type="ECO:0000256" key="2">
    <source>
        <dbReference type="ARBA" id="ARBA00005745"/>
    </source>
</evidence>
<sequence>MQYEVRVLDAAQQVHRLRVDALDEADARRQAESRGEMVLSVGALRERLSRRRGAFALLLFAEELHALVTAGLSVVEAIDALAEKASSAESRAVLRRLQAHLNEGLSLSDALRLQPDLFPPLFVGVVQAAEGTSDLPRSLSRYIAYERRMNAVRHQVVSAVIYPAILLVVGSAVALFLLGYVVPRFSAVYASTGRPMPWASQLLLDWGRFAGAHSVSLTLGFVALVGGAIAVARSQLRQHGWWRMLHVIPGARDRLATLELSSLYLTLGMLLEGGIPLPRAMSLSTAVMTGARAAMIDAARQRIEAGEAFSDAIELAGLGTPVALRLIRVGERTGQLGDMLGRAAAFYEGETSRWLERFAKVFEPALMTAIGLVIGLIVVLLYMPVFDLAGSFQ</sequence>
<dbReference type="EMBL" id="CP104562">
    <property type="protein sequence ID" value="UXH76064.1"/>
    <property type="molecule type" value="Genomic_DNA"/>
</dbReference>
<proteinExistence type="inferred from homology"/>
<dbReference type="RefSeq" id="WP_261755795.1">
    <property type="nucleotide sequence ID" value="NZ_CP104562.2"/>
</dbReference>
<evidence type="ECO:0000256" key="5">
    <source>
        <dbReference type="ARBA" id="ARBA00022519"/>
    </source>
</evidence>
<dbReference type="Pfam" id="PF00482">
    <property type="entry name" value="T2SSF"/>
    <property type="match status" value="2"/>
</dbReference>
<dbReference type="PRINTS" id="PR00812">
    <property type="entry name" value="BCTERIALGSPF"/>
</dbReference>
<keyword evidence="13" id="KW-1185">Reference proteome</keyword>
<evidence type="ECO:0000256" key="9">
    <source>
        <dbReference type="RuleBase" id="RU003923"/>
    </source>
</evidence>
<keyword evidence="5" id="KW-0997">Cell inner membrane</keyword>
<comment type="similarity">
    <text evidence="2 9">Belongs to the GSP F family.</text>
</comment>
<dbReference type="InterPro" id="IPR018076">
    <property type="entry name" value="T2SS_GspF_dom"/>
</dbReference>
<dbReference type="PANTHER" id="PTHR30012:SF7">
    <property type="entry name" value="PROTEIN TRANSPORT PROTEIN HOFC HOMOLOG"/>
    <property type="match status" value="1"/>
</dbReference>
<dbReference type="InterPro" id="IPR042094">
    <property type="entry name" value="T2SS_GspF_sf"/>
</dbReference>
<dbReference type="InterPro" id="IPR001992">
    <property type="entry name" value="T2SS_GspF/T4SS_PilC_CS"/>
</dbReference>
<evidence type="ECO:0000256" key="4">
    <source>
        <dbReference type="ARBA" id="ARBA00022475"/>
    </source>
</evidence>
<evidence type="ECO:0000256" key="8">
    <source>
        <dbReference type="ARBA" id="ARBA00023136"/>
    </source>
</evidence>
<comment type="subcellular location">
    <subcellularLocation>
        <location evidence="1 9">Cell inner membrane</location>
        <topology evidence="1 9">Multi-pass membrane protein</topology>
    </subcellularLocation>
</comment>
<evidence type="ECO:0000313" key="12">
    <source>
        <dbReference type="EMBL" id="UXH76064.1"/>
    </source>
</evidence>
<dbReference type="InterPro" id="IPR003004">
    <property type="entry name" value="GspF/PilC"/>
</dbReference>
<keyword evidence="7 10" id="KW-1133">Transmembrane helix</keyword>
<organism evidence="12 13">
    <name type="scientific">Roseateles amylovorans</name>
    <dbReference type="NCBI Taxonomy" id="2978473"/>
    <lineage>
        <taxon>Bacteria</taxon>
        <taxon>Pseudomonadati</taxon>
        <taxon>Pseudomonadota</taxon>
        <taxon>Betaproteobacteria</taxon>
        <taxon>Burkholderiales</taxon>
        <taxon>Sphaerotilaceae</taxon>
        <taxon>Roseateles</taxon>
    </lineage>
</organism>
<evidence type="ECO:0000256" key="3">
    <source>
        <dbReference type="ARBA" id="ARBA00022448"/>
    </source>
</evidence>
<dbReference type="PANTHER" id="PTHR30012">
    <property type="entry name" value="GENERAL SECRETION PATHWAY PROTEIN"/>
    <property type="match status" value="1"/>
</dbReference>
<feature type="transmembrane region" description="Helical" evidence="10">
    <location>
        <begin position="361"/>
        <end position="383"/>
    </location>
</feature>
<gene>
    <name evidence="12" type="ORF">N4261_13365</name>
</gene>
<feature type="domain" description="Type II secretion system protein GspF" evidence="11">
    <location>
        <begin position="60"/>
        <end position="183"/>
    </location>
</feature>
<keyword evidence="3 9" id="KW-0813">Transport</keyword>
<feature type="domain" description="Type II secretion system protein GspF" evidence="11">
    <location>
        <begin position="265"/>
        <end position="384"/>
    </location>
</feature>
<protein>
    <submittedName>
        <fullName evidence="12">Type II secretion system F family protein</fullName>
    </submittedName>
</protein>